<feature type="signal peptide" evidence="2">
    <location>
        <begin position="1"/>
        <end position="19"/>
    </location>
</feature>
<evidence type="ECO:0000256" key="1">
    <source>
        <dbReference type="SAM" id="Coils"/>
    </source>
</evidence>
<feature type="coiled-coil region" evidence="1">
    <location>
        <begin position="25"/>
        <end position="52"/>
    </location>
</feature>
<accession>A0A6P4Z2G8</accession>
<organism evidence="3 4">
    <name type="scientific">Branchiostoma belcheri</name>
    <name type="common">Amphioxus</name>
    <dbReference type="NCBI Taxonomy" id="7741"/>
    <lineage>
        <taxon>Eukaryota</taxon>
        <taxon>Metazoa</taxon>
        <taxon>Chordata</taxon>
        <taxon>Cephalochordata</taxon>
        <taxon>Leptocardii</taxon>
        <taxon>Amphioxiformes</taxon>
        <taxon>Branchiostomatidae</taxon>
        <taxon>Branchiostoma</taxon>
    </lineage>
</organism>
<keyword evidence="1" id="KW-0175">Coiled coil</keyword>
<evidence type="ECO:0000313" key="3">
    <source>
        <dbReference type="Proteomes" id="UP000515135"/>
    </source>
</evidence>
<feature type="chain" id="PRO_5027774177" evidence="2">
    <location>
        <begin position="20"/>
        <end position="107"/>
    </location>
</feature>
<dbReference type="RefSeq" id="XP_019628124.1">
    <property type="nucleotide sequence ID" value="XM_019772565.1"/>
</dbReference>
<dbReference type="OrthoDB" id="10062253at2759"/>
<dbReference type="AlphaFoldDB" id="A0A6P4Z2G8"/>
<sequence>MKLSVCLLFLGCLVLVTEAIPAPREEDLQGLLTELEDSVDELEGAVAEAGMEKRRHYAFRVCIMNCEKKSFWAQLPCKGMCEIKHGKRDEVGLEAEEEELQEKAFLA</sequence>
<dbReference type="Proteomes" id="UP000515135">
    <property type="component" value="Unplaced"/>
</dbReference>
<protein>
    <submittedName>
        <fullName evidence="4">Uncharacterized protein LOC109472712</fullName>
    </submittedName>
</protein>
<keyword evidence="2" id="KW-0732">Signal</keyword>
<evidence type="ECO:0000256" key="2">
    <source>
        <dbReference type="SAM" id="SignalP"/>
    </source>
</evidence>
<proteinExistence type="predicted"/>
<keyword evidence="3" id="KW-1185">Reference proteome</keyword>
<dbReference type="GeneID" id="109472712"/>
<dbReference type="KEGG" id="bbel:109472712"/>
<gene>
    <name evidence="4" type="primary">LOC109472712</name>
</gene>
<reference evidence="4" key="1">
    <citation type="submission" date="2025-08" db="UniProtKB">
        <authorList>
            <consortium name="RefSeq"/>
        </authorList>
    </citation>
    <scope>IDENTIFICATION</scope>
    <source>
        <tissue evidence="4">Gonad</tissue>
    </source>
</reference>
<evidence type="ECO:0000313" key="4">
    <source>
        <dbReference type="RefSeq" id="XP_019628124.1"/>
    </source>
</evidence>
<name>A0A6P4Z2G8_BRABE</name>